<sequence>MRKPLERHDRERGDRAAIIVGGTGIGVAVLGGLVCIAIGRTDKLWYSLVLLVIGFVILLPGLWGRHRR</sequence>
<evidence type="ECO:0000256" key="1">
    <source>
        <dbReference type="SAM" id="Phobius"/>
    </source>
</evidence>
<keyword evidence="1" id="KW-0812">Transmembrane</keyword>
<feature type="transmembrane region" description="Helical" evidence="1">
    <location>
        <begin position="16"/>
        <end position="39"/>
    </location>
</feature>
<proteinExistence type="predicted"/>
<evidence type="ECO:0000313" key="2">
    <source>
        <dbReference type="EMBL" id="SDS46718.1"/>
    </source>
</evidence>
<dbReference type="AlphaFoldDB" id="A0A1H1SFY4"/>
<accession>A0A1H1SFY4</accession>
<keyword evidence="1" id="KW-1133">Transmembrane helix</keyword>
<dbReference type="EMBL" id="LT629772">
    <property type="protein sequence ID" value="SDS46718.1"/>
    <property type="molecule type" value="Genomic_DNA"/>
</dbReference>
<keyword evidence="1" id="KW-0472">Membrane</keyword>
<name>A0A1H1SFY4_9ACTN</name>
<feature type="transmembrane region" description="Helical" evidence="1">
    <location>
        <begin position="45"/>
        <end position="63"/>
    </location>
</feature>
<evidence type="ECO:0000313" key="3">
    <source>
        <dbReference type="Proteomes" id="UP000199103"/>
    </source>
</evidence>
<organism evidence="2 3">
    <name type="scientific">Microlunatus soli</name>
    <dbReference type="NCBI Taxonomy" id="630515"/>
    <lineage>
        <taxon>Bacteria</taxon>
        <taxon>Bacillati</taxon>
        <taxon>Actinomycetota</taxon>
        <taxon>Actinomycetes</taxon>
        <taxon>Propionibacteriales</taxon>
        <taxon>Propionibacteriaceae</taxon>
        <taxon>Microlunatus</taxon>
    </lineage>
</organism>
<protein>
    <submittedName>
        <fullName evidence="2">Uncharacterized protein</fullName>
    </submittedName>
</protein>
<gene>
    <name evidence="2" type="ORF">SAMN04489812_1995</name>
</gene>
<reference evidence="2 3" key="1">
    <citation type="submission" date="2016-10" db="EMBL/GenBank/DDBJ databases">
        <authorList>
            <person name="de Groot N.N."/>
        </authorList>
    </citation>
    <scope>NUCLEOTIDE SEQUENCE [LARGE SCALE GENOMIC DNA]</scope>
    <source>
        <strain evidence="2 3">DSM 21800</strain>
    </source>
</reference>
<dbReference type="Proteomes" id="UP000199103">
    <property type="component" value="Chromosome I"/>
</dbReference>
<keyword evidence="3" id="KW-1185">Reference proteome</keyword>